<dbReference type="EMBL" id="JAGDYM010000009">
    <property type="protein sequence ID" value="MBO1901977.1"/>
    <property type="molecule type" value="Genomic_DNA"/>
</dbReference>
<gene>
    <name evidence="3" type="ORF">J4H92_08450</name>
</gene>
<evidence type="ECO:0000259" key="2">
    <source>
        <dbReference type="Pfam" id="PF08305"/>
    </source>
</evidence>
<feature type="signal peptide" evidence="1">
    <location>
        <begin position="1"/>
        <end position="33"/>
    </location>
</feature>
<dbReference type="SUPFAM" id="SSF49785">
    <property type="entry name" value="Galactose-binding domain-like"/>
    <property type="match status" value="1"/>
</dbReference>
<dbReference type="RefSeq" id="WP_208097735.1">
    <property type="nucleotide sequence ID" value="NZ_JAGDYM010000009.1"/>
</dbReference>
<dbReference type="InterPro" id="IPR038637">
    <property type="entry name" value="NPCBM_sf"/>
</dbReference>
<dbReference type="InterPro" id="IPR013222">
    <property type="entry name" value="Glyco_hyd_98_carb-bd"/>
</dbReference>
<dbReference type="Proteomes" id="UP000664382">
    <property type="component" value="Unassembled WGS sequence"/>
</dbReference>
<comment type="caution">
    <text evidence="3">The sequence shown here is derived from an EMBL/GenBank/DDBJ whole genome shotgun (WGS) entry which is preliminary data.</text>
</comment>
<accession>A0A939SAI2</accession>
<protein>
    <submittedName>
        <fullName evidence="3">NPCBM/NEW2 domain-containing protein</fullName>
    </submittedName>
</protein>
<evidence type="ECO:0000313" key="4">
    <source>
        <dbReference type="Proteomes" id="UP000664382"/>
    </source>
</evidence>
<dbReference type="Gene3D" id="2.60.120.1060">
    <property type="entry name" value="NPCBM/NEW2 domain"/>
    <property type="match status" value="1"/>
</dbReference>
<sequence length="302" mass="31998">MSKPSIIRRSIVALTASALFGSALVLGGTTAGALPGPETAAVVTPRIDAAPAPLAQKAKKKKKVAGTLTVTSRTKSDVSTGDALAFSGKTSRALKGKKVQLQLRVGKKWQAVSTAKVTEKLAFTVRAKATKAGAQKYRLYVAPTKRTQSAKSRTFTYRVWKWYSVAALPKVDEGGDTWSSGMAHESATIAGKRYAHSIVGWSTYRDQASWSEYNVNYRCTEFRSSIGLIDESASGQTRAFSIRADDATTSLGSAGLGSAKSVSADISGVYRIRLAIGRSGNDNAESKGAFANPQVYCLTSPS</sequence>
<keyword evidence="4" id="KW-1185">Reference proteome</keyword>
<evidence type="ECO:0000256" key="1">
    <source>
        <dbReference type="SAM" id="SignalP"/>
    </source>
</evidence>
<feature type="domain" description="Glycosyl hydrolase family 98 putative carbohydrate-binding module" evidence="2">
    <location>
        <begin position="188"/>
        <end position="295"/>
    </location>
</feature>
<dbReference type="Pfam" id="PF08305">
    <property type="entry name" value="NPCBM"/>
    <property type="match status" value="1"/>
</dbReference>
<reference evidence="3" key="1">
    <citation type="submission" date="2021-03" db="EMBL/GenBank/DDBJ databases">
        <title>Leucobacter chromiisoli sp. nov., isolated from chromium-containing soil of chemical plant.</title>
        <authorList>
            <person name="Xu Z."/>
        </authorList>
    </citation>
    <scope>NUCLEOTIDE SEQUENCE</scope>
    <source>
        <strain evidence="3">S27</strain>
    </source>
</reference>
<feature type="chain" id="PRO_5037369031" evidence="1">
    <location>
        <begin position="34"/>
        <end position="302"/>
    </location>
</feature>
<organism evidence="3 4">
    <name type="scientific">Leucobacter weissii</name>
    <dbReference type="NCBI Taxonomy" id="1983706"/>
    <lineage>
        <taxon>Bacteria</taxon>
        <taxon>Bacillati</taxon>
        <taxon>Actinomycetota</taxon>
        <taxon>Actinomycetes</taxon>
        <taxon>Micrococcales</taxon>
        <taxon>Microbacteriaceae</taxon>
        <taxon>Leucobacter</taxon>
    </lineage>
</organism>
<dbReference type="AlphaFoldDB" id="A0A939SAI2"/>
<proteinExistence type="predicted"/>
<keyword evidence="1" id="KW-0732">Signal</keyword>
<evidence type="ECO:0000313" key="3">
    <source>
        <dbReference type="EMBL" id="MBO1901977.1"/>
    </source>
</evidence>
<dbReference type="InterPro" id="IPR008979">
    <property type="entry name" value="Galactose-bd-like_sf"/>
</dbReference>
<name>A0A939SAI2_9MICO</name>